<feature type="non-terminal residue" evidence="8">
    <location>
        <position position="1"/>
    </location>
</feature>
<keyword evidence="9" id="KW-1185">Reference proteome</keyword>
<dbReference type="PANTHER" id="PTHR12297:SF3">
    <property type="entry name" value="HIG1 DOMAIN FAMILY MEMBER 1A"/>
    <property type="match status" value="1"/>
</dbReference>
<organism evidence="8 9">
    <name type="scientific">Phanerochaete carnosa (strain HHB-10118-sp)</name>
    <name type="common">White-rot fungus</name>
    <name type="synonym">Peniophora carnosa</name>
    <dbReference type="NCBI Taxonomy" id="650164"/>
    <lineage>
        <taxon>Eukaryota</taxon>
        <taxon>Fungi</taxon>
        <taxon>Dikarya</taxon>
        <taxon>Basidiomycota</taxon>
        <taxon>Agaricomycotina</taxon>
        <taxon>Agaricomycetes</taxon>
        <taxon>Polyporales</taxon>
        <taxon>Phanerochaetaceae</taxon>
        <taxon>Phanerochaete</taxon>
    </lineage>
</organism>
<evidence type="ECO:0000256" key="4">
    <source>
        <dbReference type="ARBA" id="ARBA00023128"/>
    </source>
</evidence>
<keyword evidence="3 6" id="KW-1133">Transmembrane helix</keyword>
<accession>K5WCT7</accession>
<dbReference type="GeneID" id="18919987"/>
<reference evidence="8 9" key="1">
    <citation type="journal article" date="2012" name="BMC Genomics">
        <title>Comparative genomics of the white-rot fungi, Phanerochaete carnosa and P. chrysosporium, to elucidate the genetic basis of the distinct wood types they colonize.</title>
        <authorList>
            <person name="Suzuki H."/>
            <person name="MacDonald J."/>
            <person name="Syed K."/>
            <person name="Salamov A."/>
            <person name="Hori C."/>
            <person name="Aerts A."/>
            <person name="Henrissat B."/>
            <person name="Wiebenga A."/>
            <person name="vanKuyk P.A."/>
            <person name="Barry K."/>
            <person name="Lindquist E."/>
            <person name="LaButti K."/>
            <person name="Lapidus A."/>
            <person name="Lucas S."/>
            <person name="Coutinho P."/>
            <person name="Gong Y."/>
            <person name="Samejima M."/>
            <person name="Mahadevan R."/>
            <person name="Abou-Zaid M."/>
            <person name="de Vries R.P."/>
            <person name="Igarashi K."/>
            <person name="Yadav J.S."/>
            <person name="Grigoriev I.V."/>
            <person name="Master E.R."/>
        </authorList>
    </citation>
    <scope>NUCLEOTIDE SEQUENCE [LARGE SCALE GENOMIC DNA]</scope>
    <source>
        <strain evidence="8 9">HHB-10118-sp</strain>
    </source>
</reference>
<dbReference type="Pfam" id="PF04588">
    <property type="entry name" value="HIG_1_N"/>
    <property type="match status" value="1"/>
</dbReference>
<comment type="subcellular location">
    <subcellularLocation>
        <location evidence="1">Mitochondrion membrane</location>
    </subcellularLocation>
</comment>
<dbReference type="KEGG" id="pco:PHACADRAFT_53009"/>
<evidence type="ECO:0000256" key="3">
    <source>
        <dbReference type="ARBA" id="ARBA00022989"/>
    </source>
</evidence>
<proteinExistence type="predicted"/>
<keyword evidence="5 6" id="KW-0472">Membrane</keyword>
<evidence type="ECO:0000313" key="8">
    <source>
        <dbReference type="EMBL" id="EKM57090.1"/>
    </source>
</evidence>
<name>K5WCT7_PHACS</name>
<dbReference type="GO" id="GO:0031966">
    <property type="term" value="C:mitochondrial membrane"/>
    <property type="evidence" value="ECO:0007669"/>
    <property type="project" value="UniProtKB-SubCell"/>
</dbReference>
<evidence type="ECO:0000313" key="9">
    <source>
        <dbReference type="Proteomes" id="UP000008370"/>
    </source>
</evidence>
<dbReference type="AlphaFoldDB" id="K5WCT7"/>
<keyword evidence="2 6" id="KW-0812">Transmembrane</keyword>
<dbReference type="PROSITE" id="PS51503">
    <property type="entry name" value="HIG1"/>
    <property type="match status" value="1"/>
</dbReference>
<feature type="non-terminal residue" evidence="8">
    <location>
        <position position="112"/>
    </location>
</feature>
<dbReference type="InterPro" id="IPR007667">
    <property type="entry name" value="Hypoxia_induced_domain"/>
</dbReference>
<dbReference type="Proteomes" id="UP000008370">
    <property type="component" value="Unassembled WGS sequence"/>
</dbReference>
<dbReference type="STRING" id="650164.K5WCT7"/>
<dbReference type="PANTHER" id="PTHR12297">
    <property type="entry name" value="HYPOXIA-INDUCBILE GENE 1 HIG1 -RELATED"/>
    <property type="match status" value="1"/>
</dbReference>
<feature type="transmembrane region" description="Helical" evidence="6">
    <location>
        <begin position="16"/>
        <end position="32"/>
    </location>
</feature>
<evidence type="ECO:0000259" key="7">
    <source>
        <dbReference type="PROSITE" id="PS51503"/>
    </source>
</evidence>
<dbReference type="HOGENOM" id="CLU_087356_3_0_1"/>
<evidence type="ECO:0000256" key="5">
    <source>
        <dbReference type="ARBA" id="ARBA00023136"/>
    </source>
</evidence>
<dbReference type="GO" id="GO:0097250">
    <property type="term" value="P:mitochondrial respirasome assembly"/>
    <property type="evidence" value="ECO:0007669"/>
    <property type="project" value="TreeGrafter"/>
</dbReference>
<gene>
    <name evidence="8" type="ORF">PHACADRAFT_53009</name>
</gene>
<evidence type="ECO:0000256" key="2">
    <source>
        <dbReference type="ARBA" id="ARBA00022692"/>
    </source>
</evidence>
<evidence type="ECO:0000256" key="6">
    <source>
        <dbReference type="SAM" id="Phobius"/>
    </source>
</evidence>
<dbReference type="InParanoid" id="K5WCT7"/>
<dbReference type="EMBL" id="JH930471">
    <property type="protein sequence ID" value="EKM57090.1"/>
    <property type="molecule type" value="Genomic_DNA"/>
</dbReference>
<protein>
    <recommendedName>
        <fullName evidence="7">HIG1 domain-containing protein</fullName>
    </recommendedName>
</protein>
<keyword evidence="4" id="KW-0496">Mitochondrion</keyword>
<dbReference type="Gene3D" id="6.10.140.1320">
    <property type="match status" value="1"/>
</dbReference>
<feature type="domain" description="HIG1" evidence="7">
    <location>
        <begin position="1"/>
        <end position="80"/>
    </location>
</feature>
<feature type="transmembrane region" description="Helical" evidence="6">
    <location>
        <begin position="52"/>
        <end position="69"/>
    </location>
</feature>
<sequence>ERWQDKLMRKFKEEPYVPIGTALTCFALYMAFRKSGRDGDPKALNRWFRARIFFQGATVAAIVAGSYSLEARKQQEAERVKETGQDPQMKERLAFEARLKAAEEAHAYEQAL</sequence>
<dbReference type="InterPro" id="IPR050355">
    <property type="entry name" value="RCF1"/>
</dbReference>
<dbReference type="RefSeq" id="XP_007394079.1">
    <property type="nucleotide sequence ID" value="XM_007394017.1"/>
</dbReference>
<evidence type="ECO:0000256" key="1">
    <source>
        <dbReference type="ARBA" id="ARBA00004325"/>
    </source>
</evidence>
<dbReference type="OrthoDB" id="6604018at2759"/>